<keyword evidence="4" id="KW-1185">Reference proteome</keyword>
<keyword evidence="2" id="KW-0472">Membrane</keyword>
<evidence type="ECO:0000256" key="2">
    <source>
        <dbReference type="SAM" id="Phobius"/>
    </source>
</evidence>
<keyword evidence="2" id="KW-1133">Transmembrane helix</keyword>
<protein>
    <submittedName>
        <fullName evidence="3">Uncharacterized protein</fullName>
    </submittedName>
</protein>
<proteinExistence type="predicted"/>
<accession>A0A124H724</accession>
<reference evidence="3 4" key="1">
    <citation type="submission" date="2015-10" db="EMBL/GenBank/DDBJ databases">
        <title>Draft genome sequence of Streptomyces curacoi DSM 40107, type strain for the species Streptomyces curacoi.</title>
        <authorList>
            <person name="Ruckert C."/>
            <person name="Winkler A."/>
            <person name="Kalinowski J."/>
            <person name="Kampfer P."/>
            <person name="Glaeser S."/>
        </authorList>
    </citation>
    <scope>NUCLEOTIDE SEQUENCE [LARGE SCALE GENOMIC DNA]</scope>
    <source>
        <strain evidence="3 4">DSM 40107</strain>
    </source>
</reference>
<dbReference type="RefSeq" id="WP_062143717.1">
    <property type="nucleotide sequence ID" value="NZ_KQ947984.1"/>
</dbReference>
<dbReference type="Proteomes" id="UP000054024">
    <property type="component" value="Unassembled WGS sequence"/>
</dbReference>
<dbReference type="OrthoDB" id="4213889at2"/>
<feature type="transmembrane region" description="Helical" evidence="2">
    <location>
        <begin position="49"/>
        <end position="71"/>
    </location>
</feature>
<dbReference type="AlphaFoldDB" id="A0A124H724"/>
<evidence type="ECO:0000313" key="3">
    <source>
        <dbReference type="EMBL" id="KUM81002.1"/>
    </source>
</evidence>
<organism evidence="3 4">
    <name type="scientific">Streptomyces curacoi</name>
    <dbReference type="NCBI Taxonomy" id="146536"/>
    <lineage>
        <taxon>Bacteria</taxon>
        <taxon>Bacillati</taxon>
        <taxon>Actinomycetota</taxon>
        <taxon>Actinomycetes</taxon>
        <taxon>Kitasatosporales</taxon>
        <taxon>Streptomycetaceae</taxon>
        <taxon>Streptomyces</taxon>
    </lineage>
</organism>
<evidence type="ECO:0000256" key="1">
    <source>
        <dbReference type="SAM" id="MobiDB-lite"/>
    </source>
</evidence>
<dbReference type="EMBL" id="LMWJ01000002">
    <property type="protein sequence ID" value="KUM81002.1"/>
    <property type="molecule type" value="Genomic_DNA"/>
</dbReference>
<evidence type="ECO:0000313" key="4">
    <source>
        <dbReference type="Proteomes" id="UP000054024"/>
    </source>
</evidence>
<sequence>MSADRETNLDMNHTDITLLLADAADEVEIGTAPYDAVLRGGRRRKARRWAMATATALLLVGSAGTLAVAGLPGGDGNKSVAVATQPPTSGERHVYEPQQTELSRGTDRGKDWRVVISVWGPPRDRAEARGQLAAMAEYGIDAGARPELSGVVGKTSYFVSLSAGSSRPRVLIFDTVEKWDEMTGRDIVYGALSPSEDSGPGPDSLAVGRVARTAQQVKCTWSDGTTSVDLPKEAAGSPLKWFVCVGPEGTENRTAGVIQ</sequence>
<feature type="region of interest" description="Disordered" evidence="1">
    <location>
        <begin position="81"/>
        <end position="107"/>
    </location>
</feature>
<name>A0A124H724_9ACTN</name>
<dbReference type="STRING" id="146536.AQI70_03140"/>
<comment type="caution">
    <text evidence="3">The sequence shown here is derived from an EMBL/GenBank/DDBJ whole genome shotgun (WGS) entry which is preliminary data.</text>
</comment>
<keyword evidence="2" id="KW-0812">Transmembrane</keyword>
<gene>
    <name evidence="3" type="ORF">AQI70_03140</name>
</gene>